<evidence type="ECO:0000313" key="2">
    <source>
        <dbReference type="EMBL" id="KAL2036919.1"/>
    </source>
</evidence>
<feature type="compositionally biased region" description="Polar residues" evidence="1">
    <location>
        <begin position="555"/>
        <end position="564"/>
    </location>
</feature>
<evidence type="ECO:0000313" key="3">
    <source>
        <dbReference type="Proteomes" id="UP001590950"/>
    </source>
</evidence>
<sequence>MAGVDNFLSNTARSHVESGSLVPHHSAEKPWRISRWDKAGAFGMASKVLEDARLGAMEALGKMMTEYSSMHSTYKRLSRKSRLLQARVNGDIKAAQSITKYKQVRTPVQQRISSVPPRLVAPTVEQGIRCAKLPTPALEKVFAPSGPQNGEKRKRVDNENPIKSLSSAPTLMERPRKQLKVALSTTAEVARLNSPKTGQKRKNMEEEFSVNISKSASTVEETTHKRVKLDVSATTTRSSLEQKSEEVSKKLQEDVLLEKAQFASTTMGSINQLNDSKSPTATTSVDVDPAESREGPELTTSIVTSNSTYATVQRAIEQLKASMPAEIDTSASRYLDIESYLQTEIPKLLDGMNPNSSIDPSMRDLVKETPQKQGNTAAATLEPQMLHMHGTPAHVLESDAIEKQSLSPQKQGKTAAATLEPQMLHMHGTPAHVLESDAIEKQSLSPLMVGDGVAPEIYNNKKKRNPASNGGHPDRQQDVNDASRREDTERSIQDESFPSLAIGEWLRDDRPPGSPRVIINGCPPRRKRRSSNNSATALPEGPSPHALAQKDHNPVQPSQRVPTTEASVEMFKTNFLRLGGQSKVRNAPSDTETTVPARKEPQNVDEAIERWFAAVQKKRDAELRREARRKRREVQIRQADSGPQQREFRPVRCSRKLGEAFQKLVQSKRRINNLPAKYGAEIGAKVRLDGFSSPARGWFHESKAVRNNDPRRLGTHDSVDIFEDHLRKCNQRKSFSSRCETQILQ</sequence>
<organism evidence="2 3">
    <name type="scientific">Stereocaulon virgatum</name>
    <dbReference type="NCBI Taxonomy" id="373712"/>
    <lineage>
        <taxon>Eukaryota</taxon>
        <taxon>Fungi</taxon>
        <taxon>Dikarya</taxon>
        <taxon>Ascomycota</taxon>
        <taxon>Pezizomycotina</taxon>
        <taxon>Lecanoromycetes</taxon>
        <taxon>OSLEUM clade</taxon>
        <taxon>Lecanoromycetidae</taxon>
        <taxon>Lecanorales</taxon>
        <taxon>Lecanorineae</taxon>
        <taxon>Stereocaulaceae</taxon>
        <taxon>Stereocaulon</taxon>
    </lineage>
</organism>
<feature type="region of interest" description="Disordered" evidence="1">
    <location>
        <begin position="458"/>
        <end position="564"/>
    </location>
</feature>
<proteinExistence type="predicted"/>
<evidence type="ECO:0000256" key="1">
    <source>
        <dbReference type="SAM" id="MobiDB-lite"/>
    </source>
</evidence>
<feature type="compositionally biased region" description="Basic and acidic residues" evidence="1">
    <location>
        <begin position="150"/>
        <end position="160"/>
    </location>
</feature>
<feature type="region of interest" description="Disordered" evidence="1">
    <location>
        <begin position="268"/>
        <end position="296"/>
    </location>
</feature>
<gene>
    <name evidence="2" type="ORF">N7G274_010344</name>
</gene>
<reference evidence="2 3" key="1">
    <citation type="submission" date="2024-09" db="EMBL/GenBank/DDBJ databases">
        <title>Rethinking Asexuality: The Enigmatic Case of Functional Sexual Genes in Lepraria (Stereocaulaceae).</title>
        <authorList>
            <person name="Doellman M."/>
            <person name="Sun Y."/>
            <person name="Barcenas-Pena A."/>
            <person name="Lumbsch H.T."/>
            <person name="Grewe F."/>
        </authorList>
    </citation>
    <scope>NUCLEOTIDE SEQUENCE [LARGE SCALE GENOMIC DNA]</scope>
    <source>
        <strain evidence="2 3">Mercado 3170</strain>
    </source>
</reference>
<dbReference type="Proteomes" id="UP001590950">
    <property type="component" value="Unassembled WGS sequence"/>
</dbReference>
<accession>A0ABR3ZWM3</accession>
<feature type="compositionally biased region" description="Basic and acidic residues" evidence="1">
    <location>
        <begin position="472"/>
        <end position="493"/>
    </location>
</feature>
<feature type="compositionally biased region" description="Polar residues" evidence="1">
    <location>
        <begin position="268"/>
        <end position="285"/>
    </location>
</feature>
<feature type="region of interest" description="Disordered" evidence="1">
    <location>
        <begin position="140"/>
        <end position="173"/>
    </location>
</feature>
<keyword evidence="3" id="KW-1185">Reference proteome</keyword>
<dbReference type="EMBL" id="JBEFKJ010000047">
    <property type="protein sequence ID" value="KAL2036919.1"/>
    <property type="molecule type" value="Genomic_DNA"/>
</dbReference>
<feature type="region of interest" description="Disordered" evidence="1">
    <location>
        <begin position="627"/>
        <end position="649"/>
    </location>
</feature>
<comment type="caution">
    <text evidence="2">The sequence shown here is derived from an EMBL/GenBank/DDBJ whole genome shotgun (WGS) entry which is preliminary data.</text>
</comment>
<protein>
    <submittedName>
        <fullName evidence="2">Uncharacterized protein</fullName>
    </submittedName>
</protein>
<name>A0ABR3ZWM3_9LECA</name>